<proteinExistence type="predicted"/>
<gene>
    <name evidence="1" type="ORF">CV103_11965</name>
</gene>
<keyword evidence="2" id="KW-1185">Reference proteome</keyword>
<dbReference type="RefSeq" id="WP_107395053.1">
    <property type="nucleotide sequence ID" value="NZ_PHHF01000049.1"/>
</dbReference>
<comment type="caution">
    <text evidence="1">The sequence shown here is derived from an EMBL/GenBank/DDBJ whole genome shotgun (WGS) entry which is preliminary data.</text>
</comment>
<reference evidence="1 2" key="1">
    <citation type="submission" date="2017-11" db="EMBL/GenBank/DDBJ databases">
        <title>Sphingomonas oleivorans sp. nov., isolated from oil-contaminated soil.</title>
        <authorList>
            <person name="Wang L."/>
            <person name="Chen L."/>
        </authorList>
    </citation>
    <scope>NUCLEOTIDE SEQUENCE [LARGE SCALE GENOMIC DNA]</scope>
    <source>
        <strain evidence="1 2">K101</strain>
    </source>
</reference>
<evidence type="ECO:0000313" key="1">
    <source>
        <dbReference type="EMBL" id="PTD19898.1"/>
    </source>
</evidence>
<evidence type="ECO:0000313" key="2">
    <source>
        <dbReference type="Proteomes" id="UP000241206"/>
    </source>
</evidence>
<sequence>MATAALNTNVVRLPTAASRKVKNPIGLGLIAAAEGLPKHPATWEDHGGNKAWQDARFDRSPEMLIITAIFKLLPDAAKEEIRKKVGTLADLNFSPHAPTALHILECAK</sequence>
<protein>
    <submittedName>
        <fullName evidence="1">Uncharacterized protein</fullName>
    </submittedName>
</protein>
<dbReference type="EMBL" id="PHHF01000049">
    <property type="protein sequence ID" value="PTD19898.1"/>
    <property type="molecule type" value="Genomic_DNA"/>
</dbReference>
<accession>A0A2T4HVQ3</accession>
<organism evidence="1 2">
    <name type="scientific">Edaphosphingomonas fennica</name>
    <dbReference type="NCBI Taxonomy" id="114404"/>
    <lineage>
        <taxon>Bacteria</taxon>
        <taxon>Pseudomonadati</taxon>
        <taxon>Pseudomonadota</taxon>
        <taxon>Alphaproteobacteria</taxon>
        <taxon>Sphingomonadales</taxon>
        <taxon>Rhizorhabdaceae</taxon>
        <taxon>Edaphosphingomonas</taxon>
    </lineage>
</organism>
<dbReference type="Proteomes" id="UP000241206">
    <property type="component" value="Unassembled WGS sequence"/>
</dbReference>
<name>A0A2T4HVQ3_9SPHN</name>
<dbReference type="AlphaFoldDB" id="A0A2T4HVQ3"/>